<dbReference type="KEGG" id="tsa:AciPR4_3396"/>
<reference evidence="2 3" key="1">
    <citation type="journal article" date="2012" name="Stand. Genomic Sci.">
        <title>Complete genome sequence of Terriglobus saanensis type strain SP1PR4(T), an Acidobacteria from tundra soil.</title>
        <authorList>
            <person name="Rawat S.R."/>
            <person name="Mannisto M.K."/>
            <person name="Starovoytov V."/>
            <person name="Goodwin L."/>
            <person name="Nolan M."/>
            <person name="Hauser L."/>
            <person name="Land M."/>
            <person name="Davenport K.W."/>
            <person name="Woyke T."/>
            <person name="Haggblom M.M."/>
        </authorList>
    </citation>
    <scope>NUCLEOTIDE SEQUENCE</scope>
    <source>
        <strain evidence="3">ATCC BAA-1853 / DSM 23119 / SP1PR4</strain>
    </source>
</reference>
<dbReference type="STRING" id="401053.AciPR4_3396"/>
<dbReference type="HOGENOM" id="CLU_122289_1_0_0"/>
<evidence type="ECO:0000313" key="2">
    <source>
        <dbReference type="EMBL" id="ADV84150.1"/>
    </source>
</evidence>
<evidence type="ECO:0000313" key="3">
    <source>
        <dbReference type="Proteomes" id="UP000006844"/>
    </source>
</evidence>
<proteinExistence type="predicted"/>
<organism evidence="2 3">
    <name type="scientific">Terriglobus saanensis (strain ATCC BAA-1853 / DSM 23119 / SP1PR4)</name>
    <dbReference type="NCBI Taxonomy" id="401053"/>
    <lineage>
        <taxon>Bacteria</taxon>
        <taxon>Pseudomonadati</taxon>
        <taxon>Acidobacteriota</taxon>
        <taxon>Terriglobia</taxon>
        <taxon>Terriglobales</taxon>
        <taxon>Acidobacteriaceae</taxon>
        <taxon>Terriglobus</taxon>
    </lineage>
</organism>
<gene>
    <name evidence="2" type="ordered locus">AciPR4_3396</name>
</gene>
<feature type="chain" id="PRO_5003232792" description="Lipoprotein" evidence="1">
    <location>
        <begin position="23"/>
        <end position="147"/>
    </location>
</feature>
<dbReference type="InterPro" id="IPR021957">
    <property type="entry name" value="DUF3574"/>
</dbReference>
<keyword evidence="3" id="KW-1185">Reference proteome</keyword>
<evidence type="ECO:0008006" key="4">
    <source>
        <dbReference type="Google" id="ProtNLM"/>
    </source>
</evidence>
<dbReference type="EMBL" id="CP002467">
    <property type="protein sequence ID" value="ADV84150.1"/>
    <property type="molecule type" value="Genomic_DNA"/>
</dbReference>
<name>E8UXC6_TERSS</name>
<feature type="signal peptide" evidence="1">
    <location>
        <begin position="1"/>
        <end position="22"/>
    </location>
</feature>
<dbReference type="Proteomes" id="UP000006844">
    <property type="component" value="Chromosome"/>
</dbReference>
<dbReference type="eggNOG" id="COG2913">
    <property type="taxonomic scope" value="Bacteria"/>
</dbReference>
<keyword evidence="1" id="KW-0732">Signal</keyword>
<evidence type="ECO:0000256" key="1">
    <source>
        <dbReference type="SAM" id="SignalP"/>
    </source>
</evidence>
<protein>
    <recommendedName>
        <fullName evidence="4">Lipoprotein</fullName>
    </recommendedName>
</protein>
<dbReference type="AlphaFoldDB" id="E8UXC6"/>
<dbReference type="Pfam" id="PF12098">
    <property type="entry name" value="DUF3574"/>
    <property type="match status" value="1"/>
</dbReference>
<sequence length="147" mass="16461">MKVSFTRKVLSVVLLCSFAEVAALPIGAEPLQRARRSAAHEVWERTELYFGAGGPEGGSVSEEEFGHFIDDEVTPRFPDGLTELQGFGQWRDARGVIGKEHSIVLILLYKDRTIATDAKITLIREAYKTRFHHQSVLRVDSKAEVSF</sequence>
<accession>E8UXC6</accession>